<evidence type="ECO:0000256" key="6">
    <source>
        <dbReference type="ARBA" id="ARBA00023015"/>
    </source>
</evidence>
<evidence type="ECO:0000313" key="14">
    <source>
        <dbReference type="EMBL" id="OAY76598.1"/>
    </source>
</evidence>
<keyword evidence="9" id="KW-0010">Activator</keyword>
<dbReference type="Gene3D" id="2.60.40.10">
    <property type="entry name" value="Immunoglobulins"/>
    <property type="match status" value="1"/>
</dbReference>
<comment type="caution">
    <text evidence="14">The sequence shown here is derived from an EMBL/GenBank/DDBJ whole genome shotgun (WGS) entry which is preliminary data.</text>
</comment>
<dbReference type="SUPFAM" id="SSF48403">
    <property type="entry name" value="Ankyrin repeat"/>
    <property type="match status" value="1"/>
</dbReference>
<dbReference type="SUPFAM" id="SSF81296">
    <property type="entry name" value="E set domains"/>
    <property type="match status" value="1"/>
</dbReference>
<dbReference type="AlphaFoldDB" id="A0A199VHW3"/>
<organism evidence="14 15">
    <name type="scientific">Ananas comosus</name>
    <name type="common">Pineapple</name>
    <name type="synonym">Ananas ananas</name>
    <dbReference type="NCBI Taxonomy" id="4615"/>
    <lineage>
        <taxon>Eukaryota</taxon>
        <taxon>Viridiplantae</taxon>
        <taxon>Streptophyta</taxon>
        <taxon>Embryophyta</taxon>
        <taxon>Tracheophyta</taxon>
        <taxon>Spermatophyta</taxon>
        <taxon>Magnoliopsida</taxon>
        <taxon>Liliopsida</taxon>
        <taxon>Poales</taxon>
        <taxon>Bromeliaceae</taxon>
        <taxon>Bromelioideae</taxon>
        <taxon>Ananas</taxon>
    </lineage>
</organism>
<evidence type="ECO:0000256" key="2">
    <source>
        <dbReference type="ARBA" id="ARBA00008267"/>
    </source>
</evidence>
<feature type="domain" description="CG-1" evidence="13">
    <location>
        <begin position="28"/>
        <end position="154"/>
    </location>
</feature>
<keyword evidence="7 12" id="KW-0040">ANK repeat</keyword>
<evidence type="ECO:0000256" key="4">
    <source>
        <dbReference type="ARBA" id="ARBA00022837"/>
    </source>
</evidence>
<evidence type="ECO:0000256" key="12">
    <source>
        <dbReference type="PROSITE-ProRule" id="PRU00023"/>
    </source>
</evidence>
<dbReference type="GO" id="GO:0003712">
    <property type="term" value="F:transcription coregulator activity"/>
    <property type="evidence" value="ECO:0007669"/>
    <property type="project" value="TreeGrafter"/>
</dbReference>
<reference evidence="14 15" key="1">
    <citation type="journal article" date="2016" name="DNA Res.">
        <title>The draft genome of MD-2 pineapple using hybrid error correction of long reads.</title>
        <authorList>
            <person name="Redwan R.M."/>
            <person name="Saidin A."/>
            <person name="Kumar S.V."/>
        </authorList>
    </citation>
    <scope>NUCLEOTIDE SEQUENCE [LARGE SCALE GENOMIC DNA]</scope>
    <source>
        <strain evidence="15">cv. MD2</strain>
        <tissue evidence="14">Leaf</tissue>
    </source>
</reference>
<dbReference type="InterPro" id="IPR002909">
    <property type="entry name" value="IPT_dom"/>
</dbReference>
<comment type="similarity">
    <text evidence="2">Belongs to the CAMTA family.</text>
</comment>
<dbReference type="InterPro" id="IPR005559">
    <property type="entry name" value="CG-1_dom"/>
</dbReference>
<dbReference type="InterPro" id="IPR027417">
    <property type="entry name" value="P-loop_NTPase"/>
</dbReference>
<dbReference type="GO" id="GO:0005634">
    <property type="term" value="C:nucleus"/>
    <property type="evidence" value="ECO:0007669"/>
    <property type="project" value="UniProtKB-SubCell"/>
</dbReference>
<dbReference type="InterPro" id="IPR036770">
    <property type="entry name" value="Ankyrin_rpt-contain_sf"/>
</dbReference>
<name>A0A199VHW3_ANACO</name>
<evidence type="ECO:0000256" key="8">
    <source>
        <dbReference type="ARBA" id="ARBA00023125"/>
    </source>
</evidence>
<dbReference type="CDD" id="cd23767">
    <property type="entry name" value="IQCD"/>
    <property type="match status" value="1"/>
</dbReference>
<evidence type="ECO:0000256" key="9">
    <source>
        <dbReference type="ARBA" id="ARBA00023159"/>
    </source>
</evidence>
<proteinExistence type="inferred from homology"/>
<evidence type="ECO:0000256" key="3">
    <source>
        <dbReference type="ARBA" id="ARBA00022737"/>
    </source>
</evidence>
<keyword evidence="5" id="KW-0112">Calmodulin-binding</keyword>
<dbReference type="InterPro" id="IPR013783">
    <property type="entry name" value="Ig-like_fold"/>
</dbReference>
<feature type="non-terminal residue" evidence="14">
    <location>
        <position position="1"/>
    </location>
</feature>
<evidence type="ECO:0000256" key="7">
    <source>
        <dbReference type="ARBA" id="ARBA00023043"/>
    </source>
</evidence>
<dbReference type="GO" id="GO:0003690">
    <property type="term" value="F:double-stranded DNA binding"/>
    <property type="evidence" value="ECO:0007669"/>
    <property type="project" value="TreeGrafter"/>
</dbReference>
<dbReference type="Gene3D" id="1.25.40.20">
    <property type="entry name" value="Ankyrin repeat-containing domain"/>
    <property type="match status" value="1"/>
</dbReference>
<dbReference type="SMART" id="SM00015">
    <property type="entry name" value="IQ"/>
    <property type="match status" value="3"/>
</dbReference>
<dbReference type="PANTHER" id="PTHR23335">
    <property type="entry name" value="CALMODULIN-BINDING TRANSCRIPTION ACTIVATOR CAMTA"/>
    <property type="match status" value="1"/>
</dbReference>
<keyword evidence="6" id="KW-0805">Transcription regulation</keyword>
<dbReference type="FunFam" id="1.20.5.190:FF:000003">
    <property type="entry name" value="Calmodulin-binding transcription activator 2"/>
    <property type="match status" value="1"/>
</dbReference>
<dbReference type="Gene3D" id="1.20.5.190">
    <property type="match status" value="1"/>
</dbReference>
<dbReference type="Proteomes" id="UP000092600">
    <property type="component" value="Unassembled WGS sequence"/>
</dbReference>
<dbReference type="Pfam" id="PF12796">
    <property type="entry name" value="Ank_2"/>
    <property type="match status" value="1"/>
</dbReference>
<dbReference type="PROSITE" id="PS50096">
    <property type="entry name" value="IQ"/>
    <property type="match status" value="4"/>
</dbReference>
<gene>
    <name evidence="14" type="ORF">ACMD2_22021</name>
</gene>
<protein>
    <submittedName>
        <fullName evidence="14">Calmodulin-binding transcription activator 4</fullName>
    </submittedName>
</protein>
<evidence type="ECO:0000256" key="11">
    <source>
        <dbReference type="ARBA" id="ARBA00023242"/>
    </source>
</evidence>
<dbReference type="SMART" id="SM01076">
    <property type="entry name" value="CG-1"/>
    <property type="match status" value="1"/>
</dbReference>
<dbReference type="InterPro" id="IPR002110">
    <property type="entry name" value="Ankyrin_rpt"/>
</dbReference>
<dbReference type="PROSITE" id="PS50088">
    <property type="entry name" value="ANK_REPEAT"/>
    <property type="match status" value="1"/>
</dbReference>
<keyword evidence="11" id="KW-0539">Nucleus</keyword>
<dbReference type="EMBL" id="LSRQ01001770">
    <property type="protein sequence ID" value="OAY76598.1"/>
    <property type="molecule type" value="Genomic_DNA"/>
</dbReference>
<dbReference type="SMART" id="SM00248">
    <property type="entry name" value="ANK"/>
    <property type="match status" value="1"/>
</dbReference>
<comment type="subcellular location">
    <subcellularLocation>
        <location evidence="1">Nucleus</location>
    </subcellularLocation>
</comment>
<evidence type="ECO:0000256" key="5">
    <source>
        <dbReference type="ARBA" id="ARBA00022860"/>
    </source>
</evidence>
<dbReference type="InterPro" id="IPR000048">
    <property type="entry name" value="IQ_motif_EF-hand-BS"/>
</dbReference>
<dbReference type="Pfam" id="PF00612">
    <property type="entry name" value="IQ"/>
    <property type="match status" value="3"/>
</dbReference>
<keyword evidence="4" id="KW-0106">Calcium</keyword>
<feature type="repeat" description="ANK" evidence="12">
    <location>
        <begin position="561"/>
        <end position="593"/>
    </location>
</feature>
<keyword evidence="3" id="KW-0677">Repeat</keyword>
<evidence type="ECO:0000256" key="10">
    <source>
        <dbReference type="ARBA" id="ARBA00023163"/>
    </source>
</evidence>
<dbReference type="SUPFAM" id="SSF52540">
    <property type="entry name" value="P-loop containing nucleoside triphosphate hydrolases"/>
    <property type="match status" value="1"/>
</dbReference>
<accession>A0A199VHW3</accession>
<dbReference type="GO" id="GO:0006357">
    <property type="term" value="P:regulation of transcription by RNA polymerase II"/>
    <property type="evidence" value="ECO:0007669"/>
    <property type="project" value="TreeGrafter"/>
</dbReference>
<dbReference type="Pfam" id="PF03859">
    <property type="entry name" value="CG-1"/>
    <property type="match status" value="1"/>
</dbReference>
<evidence type="ECO:0000256" key="1">
    <source>
        <dbReference type="ARBA" id="ARBA00004123"/>
    </source>
</evidence>
<sequence length="879" mass="100374">CSTRPFLASLFNPRICSISPGFWFGLDADKLHQEAKTRWLKPIEVLTILQNHEGFKIMDKNPDRPPSGSLFLFNRRVLRNFRMDGHSWRRKGNGKTIAEAHERLKIANNDVLNCYYARGEENSSFQRRSYWMLDPAYSHIVLVHYREVEGENIPGLVFNLSNESFSNSNQDTSRAQVHNFPRTSELTELCQNSGSNGTAEEVNSHLIMESFETNNTFDWSETFDLPFLPEVDESIQNSRLQWSSDNEINYDYKDFVGQMPSYDIENKNQQDLGLSDFEIKESSEETFKDRFNEMRHKKNGHAEEAIIDIDSGLLMELNQLESTLRTCSSFEMPQKQWFHIREVSPECAFSSERTKVIIIGDFLWKPPESKWAVSFGDVEVPLEIIQQGVICCHAPQHIIGKVNLFITNGNGEQCSEGRELVFLSKPGMYSSSSTYTQEVEVKSREEQLLLLKLVKLLFGQNIGALTSRHDNNSEFDPVRNLTDIKDQSTSENTMDSVVQELLKDKFEQWLRSKKIKENSEGDCLLSKQDQCIIHMISGLGYAWALKPILNSGVSINYRDTLGWTALHWAAHFGREKMVAALLAAGASAGAVSHSTSQDPVGKTPASIASSNSHKGLAGYLSEAELTSHLYTLATRESEISKCSDIAVDTISQRSAYLYGGSEDQLSLKDSLEAVRNATQAAARIQAAFRAYSFRKRLRRASLSRDEFGISLEDIHEISHATKSFRTYHGDPKFEKAALSIQKNYRCWKGRKEFLTTRKHVVKIQAHVRGRQARKHYKEFLSTVSILEKVVLRWHRRGVGLRVFHGQLEPMDKEDEDDILKAFRKQKVDASHDKAISRVISMVKSPEARQQYRRMLERYQQAKDDLADYKDQGSDNHEAK</sequence>
<dbReference type="GO" id="GO:0005516">
    <property type="term" value="F:calmodulin binding"/>
    <property type="evidence" value="ECO:0007669"/>
    <property type="project" value="UniProtKB-KW"/>
</dbReference>
<keyword evidence="10" id="KW-0804">Transcription</keyword>
<dbReference type="Pfam" id="PF01833">
    <property type="entry name" value="TIG"/>
    <property type="match status" value="1"/>
</dbReference>
<keyword evidence="8" id="KW-0238">DNA-binding</keyword>
<evidence type="ECO:0000259" key="13">
    <source>
        <dbReference type="PROSITE" id="PS51437"/>
    </source>
</evidence>
<dbReference type="PROSITE" id="PS50297">
    <property type="entry name" value="ANK_REP_REGION"/>
    <property type="match status" value="1"/>
</dbReference>
<dbReference type="InterPro" id="IPR014756">
    <property type="entry name" value="Ig_E-set"/>
</dbReference>
<dbReference type="PROSITE" id="PS51437">
    <property type="entry name" value="CG_1"/>
    <property type="match status" value="1"/>
</dbReference>
<dbReference type="PANTHER" id="PTHR23335:SF35">
    <property type="entry name" value="OS01G0923600 PROTEIN"/>
    <property type="match status" value="1"/>
</dbReference>
<evidence type="ECO:0000313" key="15">
    <source>
        <dbReference type="Proteomes" id="UP000092600"/>
    </source>
</evidence>